<dbReference type="Pfam" id="PF03966">
    <property type="entry name" value="Trm112p"/>
    <property type="match status" value="1"/>
</dbReference>
<name>A0A2G6K6P8_9ACTN</name>
<accession>A0A2G6K6P8</accession>
<evidence type="ECO:0000313" key="2">
    <source>
        <dbReference type="EMBL" id="PIE31351.1"/>
    </source>
</evidence>
<proteinExistence type="inferred from homology"/>
<comment type="caution">
    <text evidence="2">The sequence shown here is derived from an EMBL/GenBank/DDBJ whole genome shotgun (WGS) entry which is preliminary data.</text>
</comment>
<dbReference type="AlphaFoldDB" id="A0A2G6K6P8"/>
<comment type="similarity">
    <text evidence="1">Belongs to the UPF0434 family.</text>
</comment>
<dbReference type="HAMAP" id="MF_01187">
    <property type="entry name" value="UPF0434"/>
    <property type="match status" value="1"/>
</dbReference>
<dbReference type="Proteomes" id="UP000230914">
    <property type="component" value="Unassembled WGS sequence"/>
</dbReference>
<organism evidence="2 3">
    <name type="scientific">Ilumatobacter coccineus</name>
    <dbReference type="NCBI Taxonomy" id="467094"/>
    <lineage>
        <taxon>Bacteria</taxon>
        <taxon>Bacillati</taxon>
        <taxon>Actinomycetota</taxon>
        <taxon>Acidimicrobiia</taxon>
        <taxon>Acidimicrobiales</taxon>
        <taxon>Ilumatobacteraceae</taxon>
        <taxon>Ilumatobacter</taxon>
    </lineage>
</organism>
<protein>
    <recommendedName>
        <fullName evidence="1">UPF0434 protein CSA55_05965</fullName>
    </recommendedName>
</protein>
<evidence type="ECO:0000256" key="1">
    <source>
        <dbReference type="HAMAP-Rule" id="MF_01187"/>
    </source>
</evidence>
<evidence type="ECO:0000313" key="3">
    <source>
        <dbReference type="Proteomes" id="UP000230914"/>
    </source>
</evidence>
<dbReference type="SUPFAM" id="SSF158997">
    <property type="entry name" value="Trm112p-like"/>
    <property type="match status" value="1"/>
</dbReference>
<dbReference type="EMBL" id="PDSL01000088">
    <property type="protein sequence ID" value="PIE31351.1"/>
    <property type="molecule type" value="Genomic_DNA"/>
</dbReference>
<dbReference type="InterPro" id="IPR005651">
    <property type="entry name" value="Trm112-like"/>
</dbReference>
<sequence length="78" mass="8768">MTISPTLLSLLACPADHGPLYYVVADDLLYNPRRRCVYEVRDGIPVMLVEESKIIDDKRAGELDQMIERGEITPTFGS</sequence>
<gene>
    <name evidence="2" type="ORF">CSA55_05965</name>
</gene>
<reference evidence="2 3" key="1">
    <citation type="submission" date="2017-10" db="EMBL/GenBank/DDBJ databases">
        <title>Novel microbial diversity and functional potential in the marine mammal oral microbiome.</title>
        <authorList>
            <person name="Dudek N.K."/>
            <person name="Sun C.L."/>
            <person name="Burstein D."/>
            <person name="Kantor R.S."/>
            <person name="Aliaga Goltsman D.S."/>
            <person name="Bik E.M."/>
            <person name="Thomas B.C."/>
            <person name="Banfield J.F."/>
            <person name="Relman D.A."/>
        </authorList>
    </citation>
    <scope>NUCLEOTIDE SEQUENCE [LARGE SCALE GENOMIC DNA]</scope>
    <source>
        <strain evidence="2">DOLJORAL78_61_10</strain>
    </source>
</reference>
<dbReference type="Gene3D" id="2.20.25.10">
    <property type="match status" value="1"/>
</dbReference>